<dbReference type="EMBL" id="JBEDNZ010000013">
    <property type="protein sequence ID" value="KAL0830472.1"/>
    <property type="molecule type" value="Genomic_DNA"/>
</dbReference>
<gene>
    <name evidence="2" type="ORF">ABMA28_002637</name>
</gene>
<evidence type="ECO:0000313" key="2">
    <source>
        <dbReference type="EMBL" id="KAL0830472.1"/>
    </source>
</evidence>
<organism evidence="2 3">
    <name type="scientific">Loxostege sticticalis</name>
    <name type="common">Beet webworm moth</name>
    <dbReference type="NCBI Taxonomy" id="481309"/>
    <lineage>
        <taxon>Eukaryota</taxon>
        <taxon>Metazoa</taxon>
        <taxon>Ecdysozoa</taxon>
        <taxon>Arthropoda</taxon>
        <taxon>Hexapoda</taxon>
        <taxon>Insecta</taxon>
        <taxon>Pterygota</taxon>
        <taxon>Neoptera</taxon>
        <taxon>Endopterygota</taxon>
        <taxon>Lepidoptera</taxon>
        <taxon>Glossata</taxon>
        <taxon>Ditrysia</taxon>
        <taxon>Pyraloidea</taxon>
        <taxon>Crambidae</taxon>
        <taxon>Pyraustinae</taxon>
        <taxon>Loxostege</taxon>
    </lineage>
</organism>
<evidence type="ECO:0000256" key="1">
    <source>
        <dbReference type="SAM" id="MobiDB-lite"/>
    </source>
</evidence>
<sequence>MFNNVHYLPTGGLHGNDRSVNPGKEPRSQQPRSPATQPAAPRPAATRPAALRQQPRSHRSLCVAIKFKPPPPTSACSTESAYERQPAVETTISPTQHCLPFSM</sequence>
<protein>
    <submittedName>
        <fullName evidence="2">Uncharacterized protein</fullName>
    </submittedName>
</protein>
<feature type="compositionally biased region" description="Low complexity" evidence="1">
    <location>
        <begin position="28"/>
        <end position="54"/>
    </location>
</feature>
<dbReference type="Proteomes" id="UP001549921">
    <property type="component" value="Unassembled WGS sequence"/>
</dbReference>
<proteinExistence type="predicted"/>
<dbReference type="AlphaFoldDB" id="A0ABD0SXK2"/>
<accession>A0ABD0SXK2</accession>
<name>A0ABD0SXK2_LOXSC</name>
<comment type="caution">
    <text evidence="2">The sequence shown here is derived from an EMBL/GenBank/DDBJ whole genome shotgun (WGS) entry which is preliminary data.</text>
</comment>
<feature type="region of interest" description="Disordered" evidence="1">
    <location>
        <begin position="1"/>
        <end position="61"/>
    </location>
</feature>
<evidence type="ECO:0000313" key="3">
    <source>
        <dbReference type="Proteomes" id="UP001549921"/>
    </source>
</evidence>
<reference evidence="2 3" key="1">
    <citation type="submission" date="2024-06" db="EMBL/GenBank/DDBJ databases">
        <title>A chromosome-level genome assembly of beet webworm, Loxostege sticticalis.</title>
        <authorList>
            <person name="Zhang Y."/>
        </authorList>
    </citation>
    <scope>NUCLEOTIDE SEQUENCE [LARGE SCALE GENOMIC DNA]</scope>
    <source>
        <strain evidence="2">AQ028</strain>
        <tissue evidence="2">Male pupae</tissue>
    </source>
</reference>